<comment type="caution">
    <text evidence="1">The sequence shown here is derived from an EMBL/GenBank/DDBJ whole genome shotgun (WGS) entry which is preliminary data.</text>
</comment>
<dbReference type="InterPro" id="IPR012471">
    <property type="entry name" value="DUF1690"/>
</dbReference>
<dbReference type="AlphaFoldDB" id="A0A9W6SU99"/>
<dbReference type="EMBL" id="BSXN01000064">
    <property type="protein sequence ID" value="GME66924.1"/>
    <property type="molecule type" value="Genomic_DNA"/>
</dbReference>
<reference evidence="1" key="1">
    <citation type="submission" date="2023-04" db="EMBL/GenBank/DDBJ databases">
        <title>Candida boidinii NBRC 10035.</title>
        <authorList>
            <person name="Ichikawa N."/>
            <person name="Sato H."/>
            <person name="Tonouchi N."/>
        </authorList>
    </citation>
    <scope>NUCLEOTIDE SEQUENCE</scope>
    <source>
        <strain evidence="1">NBRC 10035</strain>
    </source>
</reference>
<evidence type="ECO:0000313" key="1">
    <source>
        <dbReference type="EMBL" id="GME66924.1"/>
    </source>
</evidence>
<sequence length="146" mass="16303">MTSETKTFIPQTPVDFSSSLLAQLDSSNESNYTRQQYAETYIQQKVNAELKKIESDKLAKLDETLKNSLKKISSANSNSSISVGSINEKLDKINEQLVKLNSLKPVKSAELKAAESKVSACLKLNKDTPLNCWEEVEKFKNLTKSL</sequence>
<dbReference type="Pfam" id="PF07956">
    <property type="entry name" value="DUF1690"/>
    <property type="match status" value="1"/>
</dbReference>
<proteinExistence type="predicted"/>
<dbReference type="Proteomes" id="UP001165120">
    <property type="component" value="Unassembled WGS sequence"/>
</dbReference>
<organism evidence="1 2">
    <name type="scientific">Candida boidinii</name>
    <name type="common">Yeast</name>
    <dbReference type="NCBI Taxonomy" id="5477"/>
    <lineage>
        <taxon>Eukaryota</taxon>
        <taxon>Fungi</taxon>
        <taxon>Dikarya</taxon>
        <taxon>Ascomycota</taxon>
        <taxon>Saccharomycotina</taxon>
        <taxon>Pichiomycetes</taxon>
        <taxon>Pichiales</taxon>
        <taxon>Pichiaceae</taxon>
        <taxon>Ogataea</taxon>
        <taxon>Ogataea/Candida clade</taxon>
    </lineage>
</organism>
<keyword evidence="2" id="KW-1185">Reference proteome</keyword>
<name>A0A9W6SU99_CANBO</name>
<evidence type="ECO:0000313" key="2">
    <source>
        <dbReference type="Proteomes" id="UP001165120"/>
    </source>
</evidence>
<protein>
    <submittedName>
        <fullName evidence="1">Unnamed protein product</fullName>
    </submittedName>
</protein>
<gene>
    <name evidence="1" type="ORF">Cboi02_000036200</name>
</gene>
<accession>A0A9W6SU99</accession>